<feature type="domain" description="Centromere/kinetochore protein zw10 middle" evidence="3">
    <location>
        <begin position="219"/>
        <end position="391"/>
    </location>
</feature>
<dbReference type="RefSeq" id="XP_064711539.1">
    <property type="nucleotide sequence ID" value="XM_064843679.1"/>
</dbReference>
<dbReference type="Pfam" id="PF20665">
    <property type="entry name" value="Zw10_middle"/>
    <property type="match status" value="1"/>
</dbReference>
<dbReference type="GO" id="GO:0005737">
    <property type="term" value="C:cytoplasm"/>
    <property type="evidence" value="ECO:0007669"/>
    <property type="project" value="GOC"/>
</dbReference>
<dbReference type="GO" id="GO:0006888">
    <property type="term" value="P:endoplasmic reticulum to Golgi vesicle-mediated transport"/>
    <property type="evidence" value="ECO:0007669"/>
    <property type="project" value="TreeGrafter"/>
</dbReference>
<name>A0AAV9NTH4_9EURO</name>
<dbReference type="Gene3D" id="1.10.357.150">
    <property type="match status" value="1"/>
</dbReference>
<dbReference type="PANTHER" id="PTHR12205">
    <property type="entry name" value="CENTROMERE/KINETOCHORE PROTEIN ZW10"/>
    <property type="match status" value="1"/>
</dbReference>
<dbReference type="GO" id="GO:0007094">
    <property type="term" value="P:mitotic spindle assembly checkpoint signaling"/>
    <property type="evidence" value="ECO:0007669"/>
    <property type="project" value="TreeGrafter"/>
</dbReference>
<protein>
    <recommendedName>
        <fullName evidence="7">Retrograde transport protein Dsl1 C-terminal domain-containing protein</fullName>
    </recommendedName>
</protein>
<evidence type="ECO:0000259" key="3">
    <source>
        <dbReference type="Pfam" id="PF20665"/>
    </source>
</evidence>
<dbReference type="InterPro" id="IPR046362">
    <property type="entry name" value="Zw10/DSL1_C_sf"/>
</dbReference>
<comment type="caution">
    <text evidence="5">The sequence shown here is derived from an EMBL/GenBank/DDBJ whole genome shotgun (WGS) entry which is preliminary data.</text>
</comment>
<reference evidence="5 6" key="1">
    <citation type="submission" date="2023-08" db="EMBL/GenBank/DDBJ databases">
        <title>Black Yeasts Isolated from many extreme environments.</title>
        <authorList>
            <person name="Coleine C."/>
            <person name="Stajich J.E."/>
            <person name="Selbmann L."/>
        </authorList>
    </citation>
    <scope>NUCLEOTIDE SEQUENCE [LARGE SCALE GENOMIC DNA]</scope>
    <source>
        <strain evidence="5 6">CCFEE 5792</strain>
    </source>
</reference>
<keyword evidence="1" id="KW-0175">Coiled coil</keyword>
<dbReference type="PANTHER" id="PTHR12205:SF0">
    <property type="entry name" value="CENTROMERE_KINETOCHORE PROTEIN ZW10 HOMOLOG"/>
    <property type="match status" value="1"/>
</dbReference>
<dbReference type="GeneID" id="89968270"/>
<feature type="compositionally biased region" description="Polar residues" evidence="2">
    <location>
        <begin position="501"/>
        <end position="513"/>
    </location>
</feature>
<dbReference type="InterPro" id="IPR048344">
    <property type="entry name" value="Zw10_middle"/>
</dbReference>
<evidence type="ECO:0000259" key="4">
    <source>
        <dbReference type="Pfam" id="PF22766"/>
    </source>
</evidence>
<keyword evidence="6" id="KW-1185">Reference proteome</keyword>
<feature type="region of interest" description="Disordered" evidence="2">
    <location>
        <begin position="437"/>
        <end position="521"/>
    </location>
</feature>
<proteinExistence type="predicted"/>
<feature type="compositionally biased region" description="Acidic residues" evidence="2">
    <location>
        <begin position="447"/>
        <end position="463"/>
    </location>
</feature>
<dbReference type="Pfam" id="PF22766">
    <property type="entry name" value="ZW10_C2"/>
    <property type="match status" value="1"/>
</dbReference>
<accession>A0AAV9NTH4</accession>
<dbReference type="GO" id="GO:1990423">
    <property type="term" value="C:RZZ complex"/>
    <property type="evidence" value="ECO:0007669"/>
    <property type="project" value="TreeGrafter"/>
</dbReference>
<evidence type="ECO:0000313" key="5">
    <source>
        <dbReference type="EMBL" id="KAK5064215.1"/>
    </source>
</evidence>
<feature type="compositionally biased region" description="Acidic residues" evidence="2">
    <location>
        <begin position="481"/>
        <end position="492"/>
    </location>
</feature>
<organism evidence="5 6">
    <name type="scientific">Exophiala bonariae</name>
    <dbReference type="NCBI Taxonomy" id="1690606"/>
    <lineage>
        <taxon>Eukaryota</taxon>
        <taxon>Fungi</taxon>
        <taxon>Dikarya</taxon>
        <taxon>Ascomycota</taxon>
        <taxon>Pezizomycotina</taxon>
        <taxon>Eurotiomycetes</taxon>
        <taxon>Chaetothyriomycetidae</taxon>
        <taxon>Chaetothyriales</taxon>
        <taxon>Herpotrichiellaceae</taxon>
        <taxon>Exophiala</taxon>
    </lineage>
</organism>
<evidence type="ECO:0000313" key="6">
    <source>
        <dbReference type="Proteomes" id="UP001358417"/>
    </source>
</evidence>
<evidence type="ECO:0000256" key="1">
    <source>
        <dbReference type="SAM" id="Coils"/>
    </source>
</evidence>
<evidence type="ECO:0008006" key="7">
    <source>
        <dbReference type="Google" id="ProtNLM"/>
    </source>
</evidence>
<feature type="compositionally biased region" description="Basic and acidic residues" evidence="2">
    <location>
        <begin position="464"/>
        <end position="480"/>
    </location>
</feature>
<sequence length="836" mass="94548">MPDDTNAAASICESIIQGTYPQSDDLLTSELSTQLIPPLLKYISETRREISDEIRTTSQGEADDVDQWILQAKRAQEDIARCRLESQKIVEEHDHLRTLQEHTTDYQRKVDLLEAEIDFTEKLKQELQFVSVVSQSLKVVEDLVLQDDLFSAAEKLHELDSEVHTLTRSRTSVLIRDLRDELQLKTRVKLEARLNSQIQIRRDSTSVSLKVQPSELGGSSATSDSILSALRQVGEPQDVVEALIEKLKVFILHPLRPSSRFKLATYEMEVQSITIQLGEVNPSFDLVFKFVSDLITFLHSSVSKTIRETAVSTIFPDLMSLLVTDWLTPTLPVELTELRQLDHIRQHMHRILEQLKSLGWQGQAELQNWDESLNRVWLNKRKATILDAVRKGLASSKGVLRKVERVEKQVVPIKTHDVDDSTDNWDASWDDEKIDQLASSDASKSVDDEDASGWGFDDEEESDEKPVEEEKRTPTEKDGNEVEDAWGWDDETPVQKESDTASHNLEAQPNGAQETKPIDKEQTLSEWYSISEAPDHMIDIISREFSDAQTLQETQHTSLNTTLLSRGLLALPTLALAMFRATAPSYYGASPSLTDIHRYNDSLYIAERLRDITSGGTNANGGVFSPNLDADIQAMEKFARLAYSKEMETQRLIVWDLLEGAQGFTSCTQFPYSQEIENAVSSVVDRIRALHAEWLPILGTSHLMQSTGTILAMVVGKVIYAIEDMDDISEPESQRLTGFCQQIATLDDLFPHDDSLTGNPVSTTPVYVSSWFRFQYLIQILESSLVDIQYLWTEGELSLEFSQREVVSLIQALFAESRHRREAINAILAKKGPWDQ</sequence>
<gene>
    <name evidence="5" type="ORF">LTR84_000048</name>
</gene>
<dbReference type="EMBL" id="JAVRRD010000001">
    <property type="protein sequence ID" value="KAK5064215.1"/>
    <property type="molecule type" value="Genomic_DNA"/>
</dbReference>
<feature type="domain" description="ZW10 C-terminal helical" evidence="4">
    <location>
        <begin position="679"/>
        <end position="826"/>
    </location>
</feature>
<evidence type="ECO:0000256" key="2">
    <source>
        <dbReference type="SAM" id="MobiDB-lite"/>
    </source>
</evidence>
<dbReference type="AlphaFoldDB" id="A0AAV9NTH4"/>
<dbReference type="Proteomes" id="UP001358417">
    <property type="component" value="Unassembled WGS sequence"/>
</dbReference>
<feature type="coiled-coil region" evidence="1">
    <location>
        <begin position="72"/>
        <end position="116"/>
    </location>
</feature>
<dbReference type="InterPro" id="IPR055148">
    <property type="entry name" value="ZW10_C_2"/>
</dbReference>